<dbReference type="Proteomes" id="UP000281406">
    <property type="component" value="Unassembled WGS sequence"/>
</dbReference>
<reference evidence="1 2" key="1">
    <citation type="submission" date="2018-10" db="EMBL/GenBank/DDBJ databases">
        <title>Genome assembly for a Yunnan-Guizhou Plateau 3E fish, Anabarilius grahami (Regan), and its evolutionary and genetic applications.</title>
        <authorList>
            <person name="Jiang W."/>
        </authorList>
    </citation>
    <scope>NUCLEOTIDE SEQUENCE [LARGE SCALE GENOMIC DNA]</scope>
    <source>
        <strain evidence="1">AG-KIZ</strain>
        <tissue evidence="1">Muscle</tissue>
    </source>
</reference>
<evidence type="ECO:0000313" key="1">
    <source>
        <dbReference type="EMBL" id="ROI15173.1"/>
    </source>
</evidence>
<dbReference type="EMBL" id="RJVU01080244">
    <property type="protein sequence ID" value="ROI15173.1"/>
    <property type="molecule type" value="Genomic_DNA"/>
</dbReference>
<comment type="caution">
    <text evidence="1">The sequence shown here is derived from an EMBL/GenBank/DDBJ whole genome shotgun (WGS) entry which is preliminary data.</text>
</comment>
<keyword evidence="2" id="KW-1185">Reference proteome</keyword>
<evidence type="ECO:0000313" key="2">
    <source>
        <dbReference type="Proteomes" id="UP000281406"/>
    </source>
</evidence>
<sequence length="62" mass="7025">MMAQNKILGLEVQGDAANSRDQGNDWRMVEWDNVEVRTKVEPEGRRITVELQGRQKSTAKPG</sequence>
<protein>
    <submittedName>
        <fullName evidence="1">Uncharacterized protein</fullName>
    </submittedName>
</protein>
<accession>A0A3N0XCW5</accession>
<name>A0A3N0XCW5_ANAGA</name>
<gene>
    <name evidence="1" type="ORF">DPX16_8972</name>
</gene>
<proteinExistence type="predicted"/>
<organism evidence="1 2">
    <name type="scientific">Anabarilius grahami</name>
    <name type="common">Kanglang fish</name>
    <name type="synonym">Barilius grahami</name>
    <dbReference type="NCBI Taxonomy" id="495550"/>
    <lineage>
        <taxon>Eukaryota</taxon>
        <taxon>Metazoa</taxon>
        <taxon>Chordata</taxon>
        <taxon>Craniata</taxon>
        <taxon>Vertebrata</taxon>
        <taxon>Euteleostomi</taxon>
        <taxon>Actinopterygii</taxon>
        <taxon>Neopterygii</taxon>
        <taxon>Teleostei</taxon>
        <taxon>Ostariophysi</taxon>
        <taxon>Cypriniformes</taxon>
        <taxon>Xenocyprididae</taxon>
        <taxon>Xenocypridinae</taxon>
        <taxon>Xenocypridinae incertae sedis</taxon>
        <taxon>Anabarilius</taxon>
    </lineage>
</organism>
<dbReference type="AlphaFoldDB" id="A0A3N0XCW5"/>